<dbReference type="AlphaFoldDB" id="A0A1M7CGI7"/>
<accession>A0A1M7CGI7</accession>
<dbReference type="EMBL" id="MAYF01000354">
    <property type="protein sequence ID" value="OCA70328.1"/>
    <property type="molecule type" value="Genomic_DNA"/>
</dbReference>
<evidence type="ECO:0000313" key="2">
    <source>
        <dbReference type="EMBL" id="SHL66391.1"/>
    </source>
</evidence>
<keyword evidence="3" id="KW-1185">Reference proteome</keyword>
<protein>
    <submittedName>
        <fullName evidence="2">Uncharacterized protein</fullName>
    </submittedName>
</protein>
<dbReference type="Proteomes" id="UP000093508">
    <property type="component" value="Unassembled WGS sequence"/>
</dbReference>
<dbReference type="Proteomes" id="UP000184069">
    <property type="component" value="Unassembled WGS sequence"/>
</dbReference>
<dbReference type="EMBL" id="FRBM01000005">
    <property type="protein sequence ID" value="SHL66391.1"/>
    <property type="molecule type" value="Genomic_DNA"/>
</dbReference>
<sequence length="198" mass="23631">MNDTIINKIKTLGGNTNAVDQGKSFIENWQNITFNHYLYDKDWDVYGIDQFYESNKELYHNQPEKFYENLLNHYFSAHDSAYGQYFVKDWVFTPFKEGSEDNEEFEDLIDQDYVEEIIGLPKPEFMCIMYSYGYPDHYFVCTTDPDPSNLTVYSTDHEVYFDELENEGNMEGFLDRFMTKQEFREVVTGYLTEKFNLT</sequence>
<reference evidence="1 3" key="1">
    <citation type="submission" date="2016-07" db="EMBL/GenBank/DDBJ databases">
        <authorList>
            <person name="Jeong J.-J."/>
            <person name="Kim D.W."/>
            <person name="Sang M.K."/>
            <person name="Choi I.-G."/>
            <person name="Kim K.D."/>
        </authorList>
    </citation>
    <scope>NUCLEOTIDE SEQUENCE [LARGE SCALE GENOMIC DNA]</scope>
    <source>
        <strain evidence="1 3">C-26</strain>
    </source>
</reference>
<name>A0A1M7CGI7_9FLAO</name>
<organism evidence="2 4">
    <name type="scientific">Chryseobacterium contaminans</name>
    <dbReference type="NCBI Taxonomy" id="1423959"/>
    <lineage>
        <taxon>Bacteria</taxon>
        <taxon>Pseudomonadati</taxon>
        <taxon>Bacteroidota</taxon>
        <taxon>Flavobacteriia</taxon>
        <taxon>Flavobacteriales</taxon>
        <taxon>Weeksellaceae</taxon>
        <taxon>Chryseobacterium group</taxon>
        <taxon>Chryseobacterium</taxon>
    </lineage>
</organism>
<reference evidence="2 4" key="2">
    <citation type="submission" date="2016-11" db="EMBL/GenBank/DDBJ databases">
        <authorList>
            <person name="Jaros S."/>
            <person name="Januszkiewicz K."/>
            <person name="Wedrychowicz H."/>
        </authorList>
    </citation>
    <scope>NUCLEOTIDE SEQUENCE [LARGE SCALE GENOMIC DNA]</scope>
    <source>
        <strain evidence="2 4">DSM 27621</strain>
    </source>
</reference>
<evidence type="ECO:0000313" key="1">
    <source>
        <dbReference type="EMBL" id="OCA70328.1"/>
    </source>
</evidence>
<evidence type="ECO:0000313" key="4">
    <source>
        <dbReference type="Proteomes" id="UP000184069"/>
    </source>
</evidence>
<dbReference type="OrthoDB" id="879470at2"/>
<evidence type="ECO:0000313" key="3">
    <source>
        <dbReference type="Proteomes" id="UP000093508"/>
    </source>
</evidence>
<dbReference type="STRING" id="1423959.SAMN05444407_105213"/>
<dbReference type="RefSeq" id="WP_066700129.1">
    <property type="nucleotide sequence ID" value="NZ_FRBM01000005.1"/>
</dbReference>
<gene>
    <name evidence="1" type="ORF">BBH99_14465</name>
    <name evidence="2" type="ORF">SAMN05444407_105213</name>
</gene>
<proteinExistence type="predicted"/>